<dbReference type="PROSITE" id="PS50893">
    <property type="entry name" value="ABC_TRANSPORTER_2"/>
    <property type="match status" value="1"/>
</dbReference>
<dbReference type="GeneID" id="35296267"/>
<evidence type="ECO:0000256" key="2">
    <source>
        <dbReference type="ARBA" id="ARBA00022448"/>
    </source>
</evidence>
<feature type="domain" description="ABC transporter" evidence="5">
    <location>
        <begin position="5"/>
        <end position="232"/>
    </location>
</feature>
<dbReference type="GO" id="GO:0016887">
    <property type="term" value="F:ATP hydrolysis activity"/>
    <property type="evidence" value="ECO:0007669"/>
    <property type="project" value="InterPro"/>
</dbReference>
<protein>
    <submittedName>
        <fullName evidence="6">Putative ABC transporter ATP-binding protein YbhF</fullName>
    </submittedName>
</protein>
<accession>A0A1W7ADT2</accession>
<organism evidence="6 7">
    <name type="scientific">Macrococcoides canis</name>
    <dbReference type="NCBI Taxonomy" id="1855823"/>
    <lineage>
        <taxon>Bacteria</taxon>
        <taxon>Bacillati</taxon>
        <taxon>Bacillota</taxon>
        <taxon>Bacilli</taxon>
        <taxon>Bacillales</taxon>
        <taxon>Staphylococcaceae</taxon>
        <taxon>Macrococcoides</taxon>
    </lineage>
</organism>
<dbReference type="InterPro" id="IPR003439">
    <property type="entry name" value="ABC_transporter-like_ATP-bd"/>
</dbReference>
<dbReference type="PANTHER" id="PTHR43335:SF8">
    <property type="entry name" value="ABC TRANSPORTER, ATP-BINDING PROTEIN"/>
    <property type="match status" value="1"/>
</dbReference>
<dbReference type="STRING" id="1855823.MCCS_21840"/>
<dbReference type="SMART" id="SM00382">
    <property type="entry name" value="AAA"/>
    <property type="match status" value="1"/>
</dbReference>
<sequence length="302" mass="34276">MEAIIRTHQLEKTFKTNKGLKPLDFQLFKGEICAIIGKNGAGKSTFFNLLAGQLQPSGGEMAFFDYAAQESNRARKRMGFMIESPEFFADLTAYENLNYFRLQRGISSKDAVQRAIEAVDLAKYPATRFKEYSMGMKQRLALALTLMTGPDCLVLDEPTNGLDAEGISDIRKLLLKLNKEQDITILISSHILSELQLVATRFLFIDKGQVIEDITREELHNRNRKSLKLIVDHPSRAARVLEESFADIKYTVLPDNTLKLDNHVEDAAQINRILMQHDIDVKEIMTETNSLEDYFLSLEVTP</sequence>
<dbReference type="SUPFAM" id="SSF52540">
    <property type="entry name" value="P-loop containing nucleoside triphosphate hydrolases"/>
    <property type="match status" value="1"/>
</dbReference>
<dbReference type="Pfam" id="PF00005">
    <property type="entry name" value="ABC_tran"/>
    <property type="match status" value="1"/>
</dbReference>
<evidence type="ECO:0000259" key="5">
    <source>
        <dbReference type="PROSITE" id="PS50893"/>
    </source>
</evidence>
<dbReference type="InterPro" id="IPR027417">
    <property type="entry name" value="P-loop_NTPase"/>
</dbReference>
<keyword evidence="7" id="KW-1185">Reference proteome</keyword>
<dbReference type="PANTHER" id="PTHR43335">
    <property type="entry name" value="ABC TRANSPORTER, ATP-BINDING PROTEIN"/>
    <property type="match status" value="1"/>
</dbReference>
<evidence type="ECO:0000313" key="6">
    <source>
        <dbReference type="EMBL" id="ARQ07773.1"/>
    </source>
</evidence>
<dbReference type="Gene3D" id="3.40.50.300">
    <property type="entry name" value="P-loop containing nucleotide triphosphate hydrolases"/>
    <property type="match status" value="1"/>
</dbReference>
<dbReference type="Proteomes" id="UP000194154">
    <property type="component" value="Chromosome"/>
</dbReference>
<proteinExistence type="inferred from homology"/>
<dbReference type="AlphaFoldDB" id="A0A1W7ADT2"/>
<dbReference type="OrthoDB" id="9804819at2"/>
<keyword evidence="4 6" id="KW-0067">ATP-binding</keyword>
<dbReference type="KEGG" id="mcak:MCCS_21840"/>
<dbReference type="EMBL" id="CP021059">
    <property type="protein sequence ID" value="ARQ07773.1"/>
    <property type="molecule type" value="Genomic_DNA"/>
</dbReference>
<dbReference type="GO" id="GO:0005524">
    <property type="term" value="F:ATP binding"/>
    <property type="evidence" value="ECO:0007669"/>
    <property type="project" value="UniProtKB-KW"/>
</dbReference>
<evidence type="ECO:0000256" key="4">
    <source>
        <dbReference type="ARBA" id="ARBA00022840"/>
    </source>
</evidence>
<evidence type="ECO:0000256" key="3">
    <source>
        <dbReference type="ARBA" id="ARBA00022741"/>
    </source>
</evidence>
<name>A0A1W7ADT2_9STAP</name>
<dbReference type="RefSeq" id="WP_086043306.1">
    <property type="nucleotide sequence ID" value="NZ_CBCRZA010000016.1"/>
</dbReference>
<evidence type="ECO:0000313" key="7">
    <source>
        <dbReference type="Proteomes" id="UP000194154"/>
    </source>
</evidence>
<comment type="similarity">
    <text evidence="1">Belongs to the ABC transporter superfamily.</text>
</comment>
<gene>
    <name evidence="6" type="primary">ybhF_4</name>
    <name evidence="6" type="ORF">MCCS_21840</name>
</gene>
<keyword evidence="2" id="KW-0813">Transport</keyword>
<reference evidence="6 7" key="1">
    <citation type="journal article" date="2017" name="Int. J. Syst. Evol. Microbiol.">
        <title>Macrococcus canis sp. nov., a skin bacterium associated with infections in dogs.</title>
        <authorList>
            <person name="Gobeli Brawand S."/>
            <person name="Cotting K."/>
            <person name="Gomez-Sanz E."/>
            <person name="Collaud A."/>
            <person name="Thomann A."/>
            <person name="Brodard I."/>
            <person name="Rodriguez-Campos S."/>
            <person name="Strauss C."/>
            <person name="Perreten V."/>
        </authorList>
    </citation>
    <scope>NUCLEOTIDE SEQUENCE [LARGE SCALE GENOMIC DNA]</scope>
    <source>
        <strain evidence="6 7">KM45013</strain>
    </source>
</reference>
<evidence type="ECO:0000256" key="1">
    <source>
        <dbReference type="ARBA" id="ARBA00005417"/>
    </source>
</evidence>
<dbReference type="InterPro" id="IPR003593">
    <property type="entry name" value="AAA+_ATPase"/>
</dbReference>
<keyword evidence="3" id="KW-0547">Nucleotide-binding</keyword>